<dbReference type="EMBL" id="QXGK01000017">
    <property type="protein sequence ID" value="RSX54585.1"/>
    <property type="molecule type" value="Genomic_DNA"/>
</dbReference>
<dbReference type="OrthoDB" id="3510266at2"/>
<keyword evidence="2" id="KW-0238">DNA-binding</keyword>
<dbReference type="InterPro" id="IPR000843">
    <property type="entry name" value="HTH_LacI"/>
</dbReference>
<dbReference type="CDD" id="cd06267">
    <property type="entry name" value="PBP1_LacI_sugar_binding-like"/>
    <property type="match status" value="1"/>
</dbReference>
<dbReference type="InterPro" id="IPR028082">
    <property type="entry name" value="Peripla_BP_I"/>
</dbReference>
<organism evidence="5 6">
    <name type="scientific">Bifidobacterium samirii</name>
    <dbReference type="NCBI Taxonomy" id="2306974"/>
    <lineage>
        <taxon>Bacteria</taxon>
        <taxon>Bacillati</taxon>
        <taxon>Actinomycetota</taxon>
        <taxon>Actinomycetes</taxon>
        <taxon>Bifidobacteriales</taxon>
        <taxon>Bifidobacteriaceae</taxon>
        <taxon>Bifidobacterium</taxon>
    </lineage>
</organism>
<proteinExistence type="predicted"/>
<dbReference type="Pfam" id="PF13377">
    <property type="entry name" value="Peripla_BP_3"/>
    <property type="match status" value="1"/>
</dbReference>
<dbReference type="GO" id="GO:0003700">
    <property type="term" value="F:DNA-binding transcription factor activity"/>
    <property type="evidence" value="ECO:0007669"/>
    <property type="project" value="TreeGrafter"/>
</dbReference>
<comment type="caution">
    <text evidence="5">The sequence shown here is derived from an EMBL/GenBank/DDBJ whole genome shotgun (WGS) entry which is preliminary data.</text>
</comment>
<evidence type="ECO:0000313" key="6">
    <source>
        <dbReference type="Proteomes" id="UP000287470"/>
    </source>
</evidence>
<dbReference type="SMART" id="SM00354">
    <property type="entry name" value="HTH_LACI"/>
    <property type="match status" value="1"/>
</dbReference>
<keyword evidence="6" id="KW-1185">Reference proteome</keyword>
<dbReference type="Pfam" id="PF00356">
    <property type="entry name" value="LacI"/>
    <property type="match status" value="1"/>
</dbReference>
<protein>
    <submittedName>
        <fullName evidence="5">LacI family transcriptional regulator</fullName>
    </submittedName>
</protein>
<gene>
    <name evidence="5" type="ORF">D2E24_1535</name>
</gene>
<dbReference type="Gene3D" id="3.40.50.2300">
    <property type="match status" value="2"/>
</dbReference>
<dbReference type="AlphaFoldDB" id="A0A430FP37"/>
<dbReference type="CDD" id="cd01392">
    <property type="entry name" value="HTH_LacI"/>
    <property type="match status" value="1"/>
</dbReference>
<dbReference type="PANTHER" id="PTHR30146:SF138">
    <property type="entry name" value="TRANSCRIPTIONAL REGULATORY PROTEIN"/>
    <property type="match status" value="1"/>
</dbReference>
<keyword evidence="3" id="KW-0804">Transcription</keyword>
<name>A0A430FP37_9BIFI</name>
<evidence type="ECO:0000256" key="1">
    <source>
        <dbReference type="ARBA" id="ARBA00023015"/>
    </source>
</evidence>
<dbReference type="PROSITE" id="PS50932">
    <property type="entry name" value="HTH_LACI_2"/>
    <property type="match status" value="1"/>
</dbReference>
<reference evidence="5 6" key="1">
    <citation type="submission" date="2018-09" db="EMBL/GenBank/DDBJ databases">
        <title>Characterization of the phylogenetic diversity of five novel species belonging to the genus Bifidobacterium.</title>
        <authorList>
            <person name="Lugli G.A."/>
            <person name="Duranti S."/>
            <person name="Milani C."/>
        </authorList>
    </citation>
    <scope>NUCLEOTIDE SEQUENCE [LARGE SCALE GENOMIC DNA]</scope>
    <source>
        <strain evidence="5 6">2033B</strain>
    </source>
</reference>
<evidence type="ECO:0000256" key="2">
    <source>
        <dbReference type="ARBA" id="ARBA00023125"/>
    </source>
</evidence>
<dbReference type="Gene3D" id="1.10.260.40">
    <property type="entry name" value="lambda repressor-like DNA-binding domains"/>
    <property type="match status" value="1"/>
</dbReference>
<dbReference type="InterPro" id="IPR046335">
    <property type="entry name" value="LacI/GalR-like_sensor"/>
</dbReference>
<accession>A0A430FP37</accession>
<dbReference type="GO" id="GO:0000976">
    <property type="term" value="F:transcription cis-regulatory region binding"/>
    <property type="evidence" value="ECO:0007669"/>
    <property type="project" value="TreeGrafter"/>
</dbReference>
<dbReference type="InterPro" id="IPR010982">
    <property type="entry name" value="Lambda_DNA-bd_dom_sf"/>
</dbReference>
<sequence>MAKASIQAVAAEAGVSVSTVSRTFAKPDLVLPETRARVLAAARKLDFRVSRSAAALKSGQSFRIAFLHADTIDVWFNANVYRGLDSVFHPAGYDISTYGMSNEHDRHRFFADLPVQRNVDAVIVCSFDIDPAEVSRLKEMNVPLIGINTPSTAGFDGTVCIDDQQSMHMALGHLASLGHRRIAYVCGAHDDSNHLQFSAETRLQGLLRAADAHPGITIEQIQCSDHDDSTSMAIARLTTMNPSPTAICFQTDELALPILYRLPQYGLQVPKDLSVIGFDDIPFASKIGLTTLRQRPQHLGAIAARKAIKAMGGPLPEPRFEILNTQLMLRDTTAIAAR</sequence>
<dbReference type="Proteomes" id="UP000287470">
    <property type="component" value="Unassembled WGS sequence"/>
</dbReference>
<dbReference type="SUPFAM" id="SSF53822">
    <property type="entry name" value="Periplasmic binding protein-like I"/>
    <property type="match status" value="1"/>
</dbReference>
<evidence type="ECO:0000256" key="3">
    <source>
        <dbReference type="ARBA" id="ARBA00023163"/>
    </source>
</evidence>
<evidence type="ECO:0000313" key="5">
    <source>
        <dbReference type="EMBL" id="RSX54585.1"/>
    </source>
</evidence>
<keyword evidence="1" id="KW-0805">Transcription regulation</keyword>
<dbReference type="RefSeq" id="WP_125968826.1">
    <property type="nucleotide sequence ID" value="NZ_QXGK01000017.1"/>
</dbReference>
<dbReference type="SUPFAM" id="SSF47413">
    <property type="entry name" value="lambda repressor-like DNA-binding domains"/>
    <property type="match status" value="1"/>
</dbReference>
<evidence type="ECO:0000259" key="4">
    <source>
        <dbReference type="PROSITE" id="PS50932"/>
    </source>
</evidence>
<feature type="domain" description="HTH lacI-type" evidence="4">
    <location>
        <begin position="4"/>
        <end position="58"/>
    </location>
</feature>
<dbReference type="PANTHER" id="PTHR30146">
    <property type="entry name" value="LACI-RELATED TRANSCRIPTIONAL REPRESSOR"/>
    <property type="match status" value="1"/>
</dbReference>